<keyword evidence="10" id="KW-0347">Helicase</keyword>
<dbReference type="InterPro" id="IPR018525">
    <property type="entry name" value="MCM_CS"/>
</dbReference>
<dbReference type="GO" id="GO:0008270">
    <property type="term" value="F:zinc ion binding"/>
    <property type="evidence" value="ECO:0007669"/>
    <property type="project" value="UniProtKB-KW"/>
</dbReference>
<evidence type="ECO:0000256" key="5">
    <source>
        <dbReference type="ARBA" id="ARBA00022705"/>
    </source>
</evidence>
<dbReference type="SMART" id="SM00350">
    <property type="entry name" value="MCM"/>
    <property type="match status" value="1"/>
</dbReference>
<dbReference type="GO" id="GO:0017116">
    <property type="term" value="F:single-stranded DNA helicase activity"/>
    <property type="evidence" value="ECO:0007669"/>
    <property type="project" value="TreeGrafter"/>
</dbReference>
<dbReference type="PANTHER" id="PTHR11630">
    <property type="entry name" value="DNA REPLICATION LICENSING FACTOR MCM FAMILY MEMBER"/>
    <property type="match status" value="1"/>
</dbReference>
<dbReference type="InterPro" id="IPR059098">
    <property type="entry name" value="WHD_MCM2"/>
</dbReference>
<dbReference type="Pfam" id="PF17207">
    <property type="entry name" value="MCM_OB"/>
    <property type="match status" value="1"/>
</dbReference>
<keyword evidence="12" id="KW-0067">ATP-binding</keyword>
<keyword evidence="9" id="KW-0378">Hydrolase</keyword>
<dbReference type="GO" id="GO:0003697">
    <property type="term" value="F:single-stranded DNA binding"/>
    <property type="evidence" value="ECO:0007669"/>
    <property type="project" value="TreeGrafter"/>
</dbReference>
<dbReference type="Pfam" id="PF12619">
    <property type="entry name" value="MCM2_N"/>
    <property type="match status" value="1"/>
</dbReference>
<keyword evidence="7" id="KW-0547">Nucleotide-binding</keyword>
<dbReference type="OrthoDB" id="844at2759"/>
<keyword evidence="11" id="KW-0862">Zinc</keyword>
<evidence type="ECO:0000313" key="20">
    <source>
        <dbReference type="Proteomes" id="UP000299102"/>
    </source>
</evidence>
<keyword evidence="6" id="KW-0479">Metal-binding</keyword>
<evidence type="ECO:0000259" key="18">
    <source>
        <dbReference type="PROSITE" id="PS50051"/>
    </source>
</evidence>
<protein>
    <recommendedName>
        <fullName evidence="4">DNA replication licensing factor MCM2</fullName>
        <ecNumber evidence="3">3.6.4.12</ecNumber>
    </recommendedName>
    <alternativeName>
        <fullName evidence="16">DNA replication licensing factor mcm2</fullName>
    </alternativeName>
</protein>
<dbReference type="Gene3D" id="2.20.28.10">
    <property type="match status" value="1"/>
</dbReference>
<keyword evidence="5" id="KW-0235">DNA replication</keyword>
<dbReference type="InterPro" id="IPR027925">
    <property type="entry name" value="MCM_N"/>
</dbReference>
<evidence type="ECO:0000256" key="12">
    <source>
        <dbReference type="ARBA" id="ARBA00022840"/>
    </source>
</evidence>
<dbReference type="PRINTS" id="PR01658">
    <property type="entry name" value="MCMPROTEIN2"/>
</dbReference>
<dbReference type="InterPro" id="IPR041562">
    <property type="entry name" value="MCM_lid"/>
</dbReference>
<name>A0A4C1VUL0_EUMVA</name>
<dbReference type="GO" id="GO:1902975">
    <property type="term" value="P:mitotic DNA replication initiation"/>
    <property type="evidence" value="ECO:0007669"/>
    <property type="project" value="TreeGrafter"/>
</dbReference>
<accession>A0A4C1VUL0</accession>
<evidence type="ECO:0000256" key="15">
    <source>
        <dbReference type="ARBA" id="ARBA00023306"/>
    </source>
</evidence>
<evidence type="ECO:0000256" key="9">
    <source>
        <dbReference type="ARBA" id="ARBA00022801"/>
    </source>
</evidence>
<dbReference type="GO" id="GO:0043138">
    <property type="term" value="F:3'-5' DNA helicase activity"/>
    <property type="evidence" value="ECO:0007669"/>
    <property type="project" value="TreeGrafter"/>
</dbReference>
<evidence type="ECO:0000256" key="6">
    <source>
        <dbReference type="ARBA" id="ARBA00022723"/>
    </source>
</evidence>
<evidence type="ECO:0000256" key="7">
    <source>
        <dbReference type="ARBA" id="ARBA00022741"/>
    </source>
</evidence>
<keyword evidence="13" id="KW-0238">DNA-binding</keyword>
<dbReference type="Pfam" id="PF17855">
    <property type="entry name" value="MCM_lid"/>
    <property type="match status" value="1"/>
</dbReference>
<comment type="subcellular location">
    <subcellularLocation>
        <location evidence="1">Nucleus</location>
    </subcellularLocation>
</comment>
<dbReference type="GO" id="GO:0000727">
    <property type="term" value="P:double-strand break repair via break-induced replication"/>
    <property type="evidence" value="ECO:0007669"/>
    <property type="project" value="TreeGrafter"/>
</dbReference>
<dbReference type="GO" id="GO:0005524">
    <property type="term" value="F:ATP binding"/>
    <property type="evidence" value="ECO:0007669"/>
    <property type="project" value="UniProtKB-KW"/>
</dbReference>
<dbReference type="GO" id="GO:0005634">
    <property type="term" value="C:nucleus"/>
    <property type="evidence" value="ECO:0007669"/>
    <property type="project" value="UniProtKB-SubCell"/>
</dbReference>
<evidence type="ECO:0000256" key="8">
    <source>
        <dbReference type="ARBA" id="ARBA00022771"/>
    </source>
</evidence>
<dbReference type="FunFam" id="2.20.28.10:FF:000002">
    <property type="entry name" value="DNA helicase"/>
    <property type="match status" value="1"/>
</dbReference>
<evidence type="ECO:0000256" key="11">
    <source>
        <dbReference type="ARBA" id="ARBA00022833"/>
    </source>
</evidence>
<sequence length="806" mass="92064">MPALDRYDTENLDDEDYDPMSIEDRVAAEQALRRREREEGRQRRDDEGLFYDESDEESTGAPRTKRRRGAEKVVPDSMDTEEVEGIESIENLEDTKGYTTKEWVSMLGPRTEIANRFKNFLRTYTDSKGTYVYKDQIRRMCELNQASFHVEFDVLARREQVLAYFLPEAPIQMLQIFDEVAKDLVLKIFPSYERVTSEIHIRISDLPLIEELRTFRKLHLNQLVRTVGVITATTGVLPQLSVVKYDCNRCGYILGPFVQSQDSEVKPGSCPECQSSGPFMVNMEQTVYRNYQRVTIQESPGRIPAGRIPRSKDCILLADLCDRCKPGDEVDLTGIYTNNYDGSLNTEQGFPVFATVILANYIVVKDCKHIVESLTDEDVSNIVNLGKDPRIGQRIVQSMAPSIYGYEYIKRGLAMALFGGEPKNPGEKHKVRGDINVLICGDPGTAKSQFLKYTEKIAPRAVFTTGQGASAVGLTAYKPVLWCWPDRGVCLIDEFDKMNDQDRTSIHEAMEQQSISISKAGIVTSLHARCSIIAAANPIGGRYDASLTFSENVNLSEPILSRFDVLCVVRDEADPMQDAHLARFVVNSHIKHHPTQQGSTIGDEIQDPDFMIPQDLLKKYIVYARENVHPKLQNMDQDKVAKMYSQLRQESLATGSLPITVRHIESVIRMSEAQARMHLRSQVNEQDVNMAIRTMLESFVETQKYSVMRAMRQTFQKYLSYNKDHSELLYYILRQLAMDQLAYMRGLHHQNLTTIEISERDLIERARQISIADLKPFYDSRIFKMNGFSYEQKRKIIIYVLPEVAT</sequence>
<evidence type="ECO:0000256" key="17">
    <source>
        <dbReference type="SAM" id="MobiDB-lite"/>
    </source>
</evidence>
<keyword evidence="14" id="KW-0539">Nucleus</keyword>
<evidence type="ECO:0000256" key="1">
    <source>
        <dbReference type="ARBA" id="ARBA00004123"/>
    </source>
</evidence>
<dbReference type="FunFam" id="3.40.50.300:FF:000138">
    <property type="entry name" value="DNA helicase"/>
    <property type="match status" value="1"/>
</dbReference>
<feature type="compositionally biased region" description="Basic and acidic residues" evidence="17">
    <location>
        <begin position="22"/>
        <end position="47"/>
    </location>
</feature>
<dbReference type="GO" id="GO:0042555">
    <property type="term" value="C:MCM complex"/>
    <property type="evidence" value="ECO:0007669"/>
    <property type="project" value="InterPro"/>
</dbReference>
<proteinExistence type="inferred from homology"/>
<dbReference type="InterPro" id="IPR012340">
    <property type="entry name" value="NA-bd_OB-fold"/>
</dbReference>
<gene>
    <name evidence="19" type="primary">Mcm2</name>
    <name evidence="19" type="ORF">EVAR_25837_1</name>
</gene>
<feature type="region of interest" description="Disordered" evidence="17">
    <location>
        <begin position="1"/>
        <end position="81"/>
    </location>
</feature>
<evidence type="ECO:0000256" key="2">
    <source>
        <dbReference type="ARBA" id="ARBA00008010"/>
    </source>
</evidence>
<feature type="compositionally biased region" description="Acidic residues" evidence="17">
    <location>
        <begin position="48"/>
        <end position="58"/>
    </location>
</feature>
<evidence type="ECO:0000256" key="16">
    <source>
        <dbReference type="ARBA" id="ARBA00074927"/>
    </source>
</evidence>
<keyword evidence="8" id="KW-0863">Zinc-finger</keyword>
<dbReference type="InterPro" id="IPR031327">
    <property type="entry name" value="MCM"/>
</dbReference>
<dbReference type="PROSITE" id="PS00847">
    <property type="entry name" value="MCM_1"/>
    <property type="match status" value="1"/>
</dbReference>
<comment type="caution">
    <text evidence="19">The sequence shown here is derived from an EMBL/GenBank/DDBJ whole genome shotgun (WGS) entry which is preliminary data.</text>
</comment>
<dbReference type="EMBL" id="BGZK01000413">
    <property type="protein sequence ID" value="GBP42210.1"/>
    <property type="molecule type" value="Genomic_DNA"/>
</dbReference>
<dbReference type="PRINTS" id="PR01657">
    <property type="entry name" value="MCMFAMILY"/>
</dbReference>
<comment type="similarity">
    <text evidence="2">Belongs to the MCM family.</text>
</comment>
<dbReference type="SUPFAM" id="SSF52540">
    <property type="entry name" value="P-loop containing nucleoside triphosphate hydrolases"/>
    <property type="match status" value="1"/>
</dbReference>
<dbReference type="Gene3D" id="3.30.1640.10">
    <property type="entry name" value="mini-chromosome maintenance (MCM) complex, chain A, domain 1"/>
    <property type="match status" value="1"/>
</dbReference>
<evidence type="ECO:0000256" key="3">
    <source>
        <dbReference type="ARBA" id="ARBA00012551"/>
    </source>
</evidence>
<dbReference type="EC" id="3.6.4.12" evidence="3"/>
<keyword evidence="15" id="KW-0131">Cell cycle</keyword>
<dbReference type="Pfam" id="PF14551">
    <property type="entry name" value="MCM_N"/>
    <property type="match status" value="1"/>
</dbReference>
<organism evidence="19 20">
    <name type="scientific">Eumeta variegata</name>
    <name type="common">Bagworm moth</name>
    <name type="synonym">Eumeta japonica</name>
    <dbReference type="NCBI Taxonomy" id="151549"/>
    <lineage>
        <taxon>Eukaryota</taxon>
        <taxon>Metazoa</taxon>
        <taxon>Ecdysozoa</taxon>
        <taxon>Arthropoda</taxon>
        <taxon>Hexapoda</taxon>
        <taxon>Insecta</taxon>
        <taxon>Pterygota</taxon>
        <taxon>Neoptera</taxon>
        <taxon>Endopterygota</taxon>
        <taxon>Lepidoptera</taxon>
        <taxon>Glossata</taxon>
        <taxon>Ditrysia</taxon>
        <taxon>Tineoidea</taxon>
        <taxon>Psychidae</taxon>
        <taxon>Oiketicinae</taxon>
        <taxon>Eumeta</taxon>
    </lineage>
</organism>
<evidence type="ECO:0000256" key="14">
    <source>
        <dbReference type="ARBA" id="ARBA00023242"/>
    </source>
</evidence>
<evidence type="ECO:0000256" key="13">
    <source>
        <dbReference type="ARBA" id="ARBA00023125"/>
    </source>
</evidence>
<dbReference type="InterPro" id="IPR033762">
    <property type="entry name" value="MCM_OB"/>
</dbReference>
<dbReference type="Proteomes" id="UP000299102">
    <property type="component" value="Unassembled WGS sequence"/>
</dbReference>
<dbReference type="GO" id="GO:0016787">
    <property type="term" value="F:hydrolase activity"/>
    <property type="evidence" value="ECO:0007669"/>
    <property type="project" value="UniProtKB-KW"/>
</dbReference>
<evidence type="ECO:0000256" key="10">
    <source>
        <dbReference type="ARBA" id="ARBA00022806"/>
    </source>
</evidence>
<feature type="domain" description="MCM C-terminal AAA(+) ATPase" evidence="18">
    <location>
        <begin position="391"/>
        <end position="585"/>
    </location>
</feature>
<dbReference type="PROSITE" id="PS50051">
    <property type="entry name" value="MCM_2"/>
    <property type="match status" value="1"/>
</dbReference>
<reference evidence="19 20" key="1">
    <citation type="journal article" date="2019" name="Commun. Biol.">
        <title>The bagworm genome reveals a unique fibroin gene that provides high tensile strength.</title>
        <authorList>
            <person name="Kono N."/>
            <person name="Nakamura H."/>
            <person name="Ohtoshi R."/>
            <person name="Tomita M."/>
            <person name="Numata K."/>
            <person name="Arakawa K."/>
        </authorList>
    </citation>
    <scope>NUCLEOTIDE SEQUENCE [LARGE SCALE GENOMIC DNA]</scope>
</reference>
<evidence type="ECO:0000256" key="4">
    <source>
        <dbReference type="ARBA" id="ARBA00018925"/>
    </source>
</evidence>
<evidence type="ECO:0000313" key="19">
    <source>
        <dbReference type="EMBL" id="GBP42210.1"/>
    </source>
</evidence>
<dbReference type="Pfam" id="PF00493">
    <property type="entry name" value="MCM"/>
    <property type="match status" value="1"/>
</dbReference>
<dbReference type="InterPro" id="IPR008045">
    <property type="entry name" value="MCM2"/>
</dbReference>
<dbReference type="Pfam" id="PF23669">
    <property type="entry name" value="WHD_MCM2"/>
    <property type="match status" value="1"/>
</dbReference>
<dbReference type="Gene3D" id="2.40.50.140">
    <property type="entry name" value="Nucleic acid-binding proteins"/>
    <property type="match status" value="1"/>
</dbReference>
<dbReference type="Gene3D" id="3.40.50.300">
    <property type="entry name" value="P-loop containing nucleotide triphosphate hydrolases"/>
    <property type="match status" value="1"/>
</dbReference>
<dbReference type="STRING" id="151549.A0A4C1VUL0"/>
<dbReference type="InterPro" id="IPR027417">
    <property type="entry name" value="P-loop_NTPase"/>
</dbReference>
<dbReference type="SUPFAM" id="SSF50249">
    <property type="entry name" value="Nucleic acid-binding proteins"/>
    <property type="match status" value="1"/>
</dbReference>
<keyword evidence="20" id="KW-1185">Reference proteome</keyword>
<dbReference type="AlphaFoldDB" id="A0A4C1VUL0"/>
<dbReference type="InterPro" id="IPR001208">
    <property type="entry name" value="MCM_dom"/>
</dbReference>
<dbReference type="PANTHER" id="PTHR11630:SF44">
    <property type="entry name" value="DNA REPLICATION LICENSING FACTOR MCM2"/>
    <property type="match status" value="1"/>
</dbReference>